<evidence type="ECO:0000313" key="2">
    <source>
        <dbReference type="EMBL" id="KAA0193642.1"/>
    </source>
</evidence>
<name>A0A8E0RV44_9TREM</name>
<comment type="caution">
    <text evidence="2">The sequence shown here is derived from an EMBL/GenBank/DDBJ whole genome shotgun (WGS) entry which is preliminary data.</text>
</comment>
<feature type="region of interest" description="Disordered" evidence="1">
    <location>
        <begin position="204"/>
        <end position="238"/>
    </location>
</feature>
<dbReference type="OrthoDB" id="6263445at2759"/>
<protein>
    <submittedName>
        <fullName evidence="2">Uncharacterized protein</fullName>
    </submittedName>
</protein>
<dbReference type="EMBL" id="LUCM01004897">
    <property type="protein sequence ID" value="KAA0193642.1"/>
    <property type="molecule type" value="Genomic_DNA"/>
</dbReference>
<accession>A0A8E0RV44</accession>
<evidence type="ECO:0000313" key="3">
    <source>
        <dbReference type="Proteomes" id="UP000728185"/>
    </source>
</evidence>
<gene>
    <name evidence="2" type="ORF">FBUS_01940</name>
</gene>
<dbReference type="Proteomes" id="UP000728185">
    <property type="component" value="Unassembled WGS sequence"/>
</dbReference>
<evidence type="ECO:0000256" key="1">
    <source>
        <dbReference type="SAM" id="MobiDB-lite"/>
    </source>
</evidence>
<dbReference type="AlphaFoldDB" id="A0A8E0RV44"/>
<organism evidence="2 3">
    <name type="scientific">Fasciolopsis buskii</name>
    <dbReference type="NCBI Taxonomy" id="27845"/>
    <lineage>
        <taxon>Eukaryota</taxon>
        <taxon>Metazoa</taxon>
        <taxon>Spiralia</taxon>
        <taxon>Lophotrochozoa</taxon>
        <taxon>Platyhelminthes</taxon>
        <taxon>Trematoda</taxon>
        <taxon>Digenea</taxon>
        <taxon>Plagiorchiida</taxon>
        <taxon>Echinostomata</taxon>
        <taxon>Echinostomatoidea</taxon>
        <taxon>Fasciolidae</taxon>
        <taxon>Fasciolopsis</taxon>
    </lineage>
</organism>
<sequence>MRTNLREVLNTKRRRMAHRNVDVVIVVVATRVSCLRRIVRFNRGGGDGDGDDVGECCGENNGGGRGNGSGGEHGDNRAANESIRVHQSTERGIQTDIDHMPHIMLASNRALGERSSKFGVSCHTHLTDYLGEHQSQVFYAHLLIDHIVTATGPVPPIRIRIGQFIPVDLTNRWVKPNEDSNSEPCLVLAMPLYFFKRDANSRPGHSSALGERNTDASCANSADVSSSADSSPKRVPLNREKSGRNLISLVTVIVYFPVSQMSSANSLCVIGDQQKHVHLAPVSEMLGIFVAIGFKMQNKEKTSPSRGSDFHL</sequence>
<keyword evidence="3" id="KW-1185">Reference proteome</keyword>
<feature type="compositionally biased region" description="Low complexity" evidence="1">
    <location>
        <begin position="215"/>
        <end position="230"/>
    </location>
</feature>
<reference evidence="2" key="1">
    <citation type="submission" date="2019-05" db="EMBL/GenBank/DDBJ databases">
        <title>Annotation for the trematode Fasciolopsis buski.</title>
        <authorList>
            <person name="Choi Y.-J."/>
        </authorList>
    </citation>
    <scope>NUCLEOTIDE SEQUENCE</scope>
    <source>
        <strain evidence="2">HT</strain>
        <tissue evidence="2">Whole worm</tissue>
    </source>
</reference>
<proteinExistence type="predicted"/>